<evidence type="ECO:0000256" key="13">
    <source>
        <dbReference type="ARBA" id="ARBA00022777"/>
    </source>
</evidence>
<organism evidence="20 21">
    <name type="scientific">Catenibacillus scindens</name>
    <dbReference type="NCBI Taxonomy" id="673271"/>
    <lineage>
        <taxon>Bacteria</taxon>
        <taxon>Bacillati</taxon>
        <taxon>Bacillota</taxon>
        <taxon>Clostridia</taxon>
        <taxon>Lachnospirales</taxon>
        <taxon>Lachnospiraceae</taxon>
        <taxon>Catenibacillus</taxon>
    </lineage>
</organism>
<evidence type="ECO:0000256" key="8">
    <source>
        <dbReference type="ARBA" id="ARBA00012016"/>
    </source>
</evidence>
<proteinExistence type="inferred from homology"/>
<keyword evidence="20" id="KW-0548">Nucleotidyltransferase</keyword>
<dbReference type="GO" id="GO:0005524">
    <property type="term" value="F:ATP binding"/>
    <property type="evidence" value="ECO:0007669"/>
    <property type="project" value="UniProtKB-KW"/>
</dbReference>
<feature type="binding site" evidence="19">
    <location>
        <position position="83"/>
    </location>
    <ligand>
        <name>GTP</name>
        <dbReference type="ChEBI" id="CHEBI:37565"/>
    </ligand>
</feature>
<dbReference type="InterPro" id="IPR003203">
    <property type="entry name" value="CobU/CobP"/>
</dbReference>
<dbReference type="UniPathway" id="UPA00148">
    <property type="reaction ID" value="UER00236"/>
</dbReference>
<dbReference type="Proteomes" id="UP000543642">
    <property type="component" value="Unassembled WGS sequence"/>
</dbReference>
<sequence length="194" mass="21427">MILVTGGCRSGKSAFAEKLVTGDGHGPWLYVATSRITDEEMALRVEKHRQRRGKDWETFEGYSGLAQSLSEKDGRKYRGILVDSVTAMVTNLLFDFIGDVDWESFSFETVDYRAAQDKILDEFRALCRRGEGAPLVFVTDEIGLGVVPETSLGRNFRDILGTVNQYLAGVCGSVYFVISGIPVQIKGGTGEDKR</sequence>
<comment type="catalytic activity">
    <reaction evidence="2">
        <text>adenosylcob(III)inamide phosphate + GTP + H(+) = adenosylcob(III)inamide-GDP + diphosphate</text>
        <dbReference type="Rhea" id="RHEA:22712"/>
        <dbReference type="ChEBI" id="CHEBI:15378"/>
        <dbReference type="ChEBI" id="CHEBI:33019"/>
        <dbReference type="ChEBI" id="CHEBI:37565"/>
        <dbReference type="ChEBI" id="CHEBI:58502"/>
        <dbReference type="ChEBI" id="CHEBI:60487"/>
        <dbReference type="EC" id="2.7.7.62"/>
    </reaction>
</comment>
<comment type="caution">
    <text evidence="20">The sequence shown here is derived from an EMBL/GenBank/DDBJ whole genome shotgun (WGS) entry which is preliminary data.</text>
</comment>
<keyword evidence="10" id="KW-0169">Cobalamin biosynthesis</keyword>
<keyword evidence="14" id="KW-0067">ATP-binding</keyword>
<feature type="binding site" evidence="19">
    <location>
        <begin position="49"/>
        <end position="52"/>
    </location>
    <ligand>
        <name>GTP</name>
        <dbReference type="ChEBI" id="CHEBI:37565"/>
    </ligand>
</feature>
<evidence type="ECO:0000256" key="2">
    <source>
        <dbReference type="ARBA" id="ARBA00000711"/>
    </source>
</evidence>
<dbReference type="Gene3D" id="3.40.50.300">
    <property type="entry name" value="P-loop containing nucleotide triphosphate hydrolases"/>
    <property type="match status" value="1"/>
</dbReference>
<evidence type="ECO:0000256" key="15">
    <source>
        <dbReference type="ARBA" id="ARBA00023134"/>
    </source>
</evidence>
<dbReference type="InterPro" id="IPR027417">
    <property type="entry name" value="P-loop_NTPase"/>
</dbReference>
<dbReference type="GO" id="GO:0005525">
    <property type="term" value="F:GTP binding"/>
    <property type="evidence" value="ECO:0007669"/>
    <property type="project" value="UniProtKB-KW"/>
</dbReference>
<dbReference type="SUPFAM" id="SSF52540">
    <property type="entry name" value="P-loop containing nucleoside triphosphate hydrolases"/>
    <property type="match status" value="1"/>
</dbReference>
<evidence type="ECO:0000256" key="9">
    <source>
        <dbReference type="ARBA" id="ARBA00012523"/>
    </source>
</evidence>
<accession>A0A7W8HCA8</accession>
<dbReference type="PANTHER" id="PTHR34848:SF1">
    <property type="entry name" value="BIFUNCTIONAL ADENOSYLCOBALAMIN BIOSYNTHESIS PROTEIN COBU"/>
    <property type="match status" value="1"/>
</dbReference>
<dbReference type="CDD" id="cd00544">
    <property type="entry name" value="CobU"/>
    <property type="match status" value="1"/>
</dbReference>
<evidence type="ECO:0000256" key="6">
    <source>
        <dbReference type="ARBA" id="ARBA00005159"/>
    </source>
</evidence>
<keyword evidence="15 19" id="KW-0342">GTP-binding</keyword>
<dbReference type="PANTHER" id="PTHR34848">
    <property type="match status" value="1"/>
</dbReference>
<gene>
    <name evidence="20" type="ORF">HNP82_003017</name>
</gene>
<feature type="binding site" evidence="19">
    <location>
        <begin position="6"/>
        <end position="13"/>
    </location>
    <ligand>
        <name>GTP</name>
        <dbReference type="ChEBI" id="CHEBI:37565"/>
    </ligand>
</feature>
<evidence type="ECO:0000256" key="10">
    <source>
        <dbReference type="ARBA" id="ARBA00022573"/>
    </source>
</evidence>
<reference evidence="20 21" key="1">
    <citation type="submission" date="2020-08" db="EMBL/GenBank/DDBJ databases">
        <title>Genomic Encyclopedia of Type Strains, Phase IV (KMG-IV): sequencing the most valuable type-strain genomes for metagenomic binning, comparative biology and taxonomic classification.</title>
        <authorList>
            <person name="Goeker M."/>
        </authorList>
    </citation>
    <scope>NUCLEOTIDE SEQUENCE [LARGE SCALE GENOMIC DNA]</scope>
    <source>
        <strain evidence="20 21">DSM 106146</strain>
    </source>
</reference>
<keyword evidence="11 20" id="KW-0808">Transferase</keyword>
<evidence type="ECO:0000256" key="18">
    <source>
        <dbReference type="PIRSR" id="PIRSR006135-1"/>
    </source>
</evidence>
<dbReference type="AlphaFoldDB" id="A0A7W8HCA8"/>
<evidence type="ECO:0000256" key="16">
    <source>
        <dbReference type="ARBA" id="ARBA00029570"/>
    </source>
</evidence>
<evidence type="ECO:0000256" key="1">
    <source>
        <dbReference type="ARBA" id="ARBA00000312"/>
    </source>
</evidence>
<dbReference type="GO" id="GO:0009236">
    <property type="term" value="P:cobalamin biosynthetic process"/>
    <property type="evidence" value="ECO:0007669"/>
    <property type="project" value="UniProtKB-UniPathway"/>
</dbReference>
<evidence type="ECO:0000256" key="3">
    <source>
        <dbReference type="ARBA" id="ARBA00001522"/>
    </source>
</evidence>
<keyword evidence="21" id="KW-1185">Reference proteome</keyword>
<feature type="binding site" evidence="19">
    <location>
        <begin position="32"/>
        <end position="34"/>
    </location>
    <ligand>
        <name>GTP</name>
        <dbReference type="ChEBI" id="CHEBI:37565"/>
    </ligand>
</feature>
<dbReference type="Pfam" id="PF02283">
    <property type="entry name" value="CobU"/>
    <property type="match status" value="1"/>
</dbReference>
<comment type="pathway">
    <text evidence="5">Cofactor biosynthesis; adenosylcobalamin biosynthesis; adenosylcobalamin from cob(II)yrinate a,c-diamide: step 6/7.</text>
</comment>
<protein>
    <recommendedName>
        <fullName evidence="16">Adenosylcobinamide kinase</fullName>
        <ecNumber evidence="8">2.7.1.156</ecNumber>
        <ecNumber evidence="9">2.7.7.62</ecNumber>
    </recommendedName>
    <alternativeName>
        <fullName evidence="17">Adenosylcobinamide-phosphate guanylyltransferase</fullName>
    </alternativeName>
</protein>
<evidence type="ECO:0000313" key="20">
    <source>
        <dbReference type="EMBL" id="MBB5265866.1"/>
    </source>
</evidence>
<dbReference type="EC" id="2.7.1.156" evidence="8"/>
<comment type="catalytic activity">
    <reaction evidence="3">
        <text>adenosylcob(III)inamide + GTP = adenosylcob(III)inamide phosphate + GDP + H(+)</text>
        <dbReference type="Rhea" id="RHEA:15765"/>
        <dbReference type="ChEBI" id="CHEBI:2480"/>
        <dbReference type="ChEBI" id="CHEBI:15378"/>
        <dbReference type="ChEBI" id="CHEBI:37565"/>
        <dbReference type="ChEBI" id="CHEBI:58189"/>
        <dbReference type="ChEBI" id="CHEBI:58502"/>
        <dbReference type="EC" id="2.7.1.156"/>
    </reaction>
</comment>
<dbReference type="GO" id="GO:0043752">
    <property type="term" value="F:adenosylcobinamide kinase activity"/>
    <property type="evidence" value="ECO:0007669"/>
    <property type="project" value="UniProtKB-EC"/>
</dbReference>
<evidence type="ECO:0000256" key="7">
    <source>
        <dbReference type="ARBA" id="ARBA00007490"/>
    </source>
</evidence>
<dbReference type="EC" id="2.7.7.62" evidence="9"/>
<comment type="similarity">
    <text evidence="7">Belongs to the CobU/CobP family.</text>
</comment>
<name>A0A7W8HCA8_9FIRM</name>
<dbReference type="GO" id="GO:0008820">
    <property type="term" value="F:cobinamide phosphate guanylyltransferase activity"/>
    <property type="evidence" value="ECO:0007669"/>
    <property type="project" value="UniProtKB-EC"/>
</dbReference>
<feature type="binding site" evidence="19">
    <location>
        <position position="60"/>
    </location>
    <ligand>
        <name>GTP</name>
        <dbReference type="ChEBI" id="CHEBI:37565"/>
    </ligand>
</feature>
<keyword evidence="12 19" id="KW-0547">Nucleotide-binding</keyword>
<dbReference type="RefSeq" id="WP_183776007.1">
    <property type="nucleotide sequence ID" value="NZ_CAWVEG010000037.1"/>
</dbReference>
<feature type="active site" description="GMP-histidine intermediate" evidence="18">
    <location>
        <position position="48"/>
    </location>
</feature>
<dbReference type="NCBIfam" id="NF004469">
    <property type="entry name" value="PRK05800.1"/>
    <property type="match status" value="1"/>
</dbReference>
<dbReference type="EMBL" id="JACHFW010000015">
    <property type="protein sequence ID" value="MBB5265866.1"/>
    <property type="molecule type" value="Genomic_DNA"/>
</dbReference>
<keyword evidence="13 20" id="KW-0418">Kinase</keyword>
<comment type="pathway">
    <text evidence="6">Cofactor biosynthesis; adenosylcobalamin biosynthesis; adenosylcobalamin from cob(II)yrinate a,c-diamide: step 5/7.</text>
</comment>
<comment type="catalytic activity">
    <reaction evidence="1">
        <text>adenosylcob(III)inamide + ATP = adenosylcob(III)inamide phosphate + ADP + H(+)</text>
        <dbReference type="Rhea" id="RHEA:15769"/>
        <dbReference type="ChEBI" id="CHEBI:2480"/>
        <dbReference type="ChEBI" id="CHEBI:15378"/>
        <dbReference type="ChEBI" id="CHEBI:30616"/>
        <dbReference type="ChEBI" id="CHEBI:58502"/>
        <dbReference type="ChEBI" id="CHEBI:456216"/>
        <dbReference type="EC" id="2.7.1.156"/>
    </reaction>
</comment>
<dbReference type="PIRSF" id="PIRSF006135">
    <property type="entry name" value="CobU"/>
    <property type="match status" value="1"/>
</dbReference>
<evidence type="ECO:0000256" key="11">
    <source>
        <dbReference type="ARBA" id="ARBA00022679"/>
    </source>
</evidence>
<evidence type="ECO:0000256" key="17">
    <source>
        <dbReference type="ARBA" id="ARBA00030571"/>
    </source>
</evidence>
<evidence type="ECO:0000256" key="4">
    <source>
        <dbReference type="ARBA" id="ARBA00003889"/>
    </source>
</evidence>
<comment type="function">
    <text evidence="4">Catalyzes ATP-dependent phosphorylation of adenosylcobinamide and addition of GMP to adenosylcobinamide phosphate.</text>
</comment>
<evidence type="ECO:0000256" key="19">
    <source>
        <dbReference type="PIRSR" id="PIRSR006135-2"/>
    </source>
</evidence>
<evidence type="ECO:0000313" key="21">
    <source>
        <dbReference type="Proteomes" id="UP000543642"/>
    </source>
</evidence>
<evidence type="ECO:0000256" key="14">
    <source>
        <dbReference type="ARBA" id="ARBA00022840"/>
    </source>
</evidence>
<evidence type="ECO:0000256" key="12">
    <source>
        <dbReference type="ARBA" id="ARBA00022741"/>
    </source>
</evidence>
<evidence type="ECO:0000256" key="5">
    <source>
        <dbReference type="ARBA" id="ARBA00004692"/>
    </source>
</evidence>